<comment type="caution">
    <text evidence="1">The sequence shown here is derived from an EMBL/GenBank/DDBJ whole genome shotgun (WGS) entry which is preliminary data.</text>
</comment>
<dbReference type="Proteomes" id="UP000257109">
    <property type="component" value="Unassembled WGS sequence"/>
</dbReference>
<dbReference type="AlphaFoldDB" id="A0A371GMP6"/>
<feature type="non-terminal residue" evidence="1">
    <location>
        <position position="1"/>
    </location>
</feature>
<keyword evidence="2" id="KW-1185">Reference proteome</keyword>
<dbReference type="OrthoDB" id="1750196at2759"/>
<organism evidence="1 2">
    <name type="scientific">Mucuna pruriens</name>
    <name type="common">Velvet bean</name>
    <name type="synonym">Dolichos pruriens</name>
    <dbReference type="NCBI Taxonomy" id="157652"/>
    <lineage>
        <taxon>Eukaryota</taxon>
        <taxon>Viridiplantae</taxon>
        <taxon>Streptophyta</taxon>
        <taxon>Embryophyta</taxon>
        <taxon>Tracheophyta</taxon>
        <taxon>Spermatophyta</taxon>
        <taxon>Magnoliopsida</taxon>
        <taxon>eudicotyledons</taxon>
        <taxon>Gunneridae</taxon>
        <taxon>Pentapetalae</taxon>
        <taxon>rosids</taxon>
        <taxon>fabids</taxon>
        <taxon>Fabales</taxon>
        <taxon>Fabaceae</taxon>
        <taxon>Papilionoideae</taxon>
        <taxon>50 kb inversion clade</taxon>
        <taxon>NPAAA clade</taxon>
        <taxon>indigoferoid/millettioid clade</taxon>
        <taxon>Phaseoleae</taxon>
        <taxon>Mucuna</taxon>
    </lineage>
</organism>
<gene>
    <name evidence="1" type="ORF">CR513_26131</name>
</gene>
<name>A0A371GMP6_MUCPR</name>
<reference evidence="1" key="1">
    <citation type="submission" date="2018-05" db="EMBL/GenBank/DDBJ databases">
        <title>Draft genome of Mucuna pruriens seed.</title>
        <authorList>
            <person name="Nnadi N.E."/>
            <person name="Vos R."/>
            <person name="Hasami M.H."/>
            <person name="Devisetty U.K."/>
            <person name="Aguiy J.C."/>
        </authorList>
    </citation>
    <scope>NUCLEOTIDE SEQUENCE [LARGE SCALE GENOMIC DNA]</scope>
    <source>
        <strain evidence="1">JCA_2017</strain>
    </source>
</reference>
<accession>A0A371GMP6</accession>
<sequence length="88" mass="10054">MAPDRTQLQNMAKKENETFKGMIENVSSNFSNLVIIEERIEMRVRNGRISQGVMTRFLVILNASNKLKLTIVNPRLNSLKDIVCSIMT</sequence>
<dbReference type="EMBL" id="QJKJ01005023">
    <property type="protein sequence ID" value="RDX91832.1"/>
    <property type="molecule type" value="Genomic_DNA"/>
</dbReference>
<evidence type="ECO:0000313" key="2">
    <source>
        <dbReference type="Proteomes" id="UP000257109"/>
    </source>
</evidence>
<protein>
    <submittedName>
        <fullName evidence="1">Uncharacterized protein</fullName>
    </submittedName>
</protein>
<proteinExistence type="predicted"/>
<evidence type="ECO:0000313" key="1">
    <source>
        <dbReference type="EMBL" id="RDX91832.1"/>
    </source>
</evidence>